<dbReference type="AlphaFoldDB" id="A0A0R0B0P2"/>
<reference evidence="1 2" key="1">
    <citation type="submission" date="2015-10" db="EMBL/GenBank/DDBJ databases">
        <title>Genome sequencing and analysis of members of genus Stenotrophomonas.</title>
        <authorList>
            <person name="Patil P.P."/>
            <person name="Midha S."/>
            <person name="Patil P.B."/>
        </authorList>
    </citation>
    <scope>NUCLEOTIDE SEQUENCE [LARGE SCALE GENOMIC DNA]</scope>
    <source>
        <strain evidence="1 2">JCM 16536</strain>
    </source>
</reference>
<gene>
    <name evidence="1" type="ORF">ARC20_03170</name>
</gene>
<evidence type="ECO:0000313" key="2">
    <source>
        <dbReference type="Proteomes" id="UP000051802"/>
    </source>
</evidence>
<sequence>MASKFGDQVKSFAERAKLRQQAIFRESAQELLDEANTPEAQGGKMPVDTSFLRNSSAASTDGVPSAGGAVPQLVFLGLEIGQSVWIGWTAAYAMRIEHGFYGEDRLGRKYAQAGKGFARAAAQNWPFIVQRATLKVKEQIP</sequence>
<dbReference type="RefSeq" id="WP_057643370.1">
    <property type="nucleotide sequence ID" value="NZ_LLXU01000035.1"/>
</dbReference>
<organism evidence="1 2">
    <name type="scientific">Stenotrophomonas panacihumi</name>
    <dbReference type="NCBI Taxonomy" id="676599"/>
    <lineage>
        <taxon>Bacteria</taxon>
        <taxon>Pseudomonadati</taxon>
        <taxon>Pseudomonadota</taxon>
        <taxon>Gammaproteobacteria</taxon>
        <taxon>Lysobacterales</taxon>
        <taxon>Lysobacteraceae</taxon>
        <taxon>Stenotrophomonas</taxon>
    </lineage>
</organism>
<name>A0A0R0B0P2_9GAMM</name>
<accession>A0A0R0B0P2</accession>
<protein>
    <recommendedName>
        <fullName evidence="3">HK97 gp10 family phage protein</fullName>
    </recommendedName>
</protein>
<dbReference type="Proteomes" id="UP000051802">
    <property type="component" value="Unassembled WGS sequence"/>
</dbReference>
<dbReference type="OrthoDB" id="982480at2"/>
<proteinExistence type="predicted"/>
<evidence type="ECO:0000313" key="1">
    <source>
        <dbReference type="EMBL" id="KRG47345.1"/>
    </source>
</evidence>
<dbReference type="STRING" id="676599.ARC20_03170"/>
<comment type="caution">
    <text evidence="1">The sequence shown here is derived from an EMBL/GenBank/DDBJ whole genome shotgun (WGS) entry which is preliminary data.</text>
</comment>
<keyword evidence="2" id="KW-1185">Reference proteome</keyword>
<dbReference type="EMBL" id="LLXU01000035">
    <property type="protein sequence ID" value="KRG47345.1"/>
    <property type="molecule type" value="Genomic_DNA"/>
</dbReference>
<evidence type="ECO:0008006" key="3">
    <source>
        <dbReference type="Google" id="ProtNLM"/>
    </source>
</evidence>